<accession>A0A7X2TDZ8</accession>
<dbReference type="GO" id="GO:0006004">
    <property type="term" value="P:fucose metabolic process"/>
    <property type="evidence" value="ECO:0007669"/>
    <property type="project" value="TreeGrafter"/>
</dbReference>
<evidence type="ECO:0000256" key="8">
    <source>
        <dbReference type="SAM" id="SignalP"/>
    </source>
</evidence>
<dbReference type="RefSeq" id="WP_154473117.1">
    <property type="nucleotide sequence ID" value="NZ_VUMD01000013.1"/>
</dbReference>
<keyword evidence="5" id="KW-0378">Hydrolase</keyword>
<dbReference type="InterPro" id="IPR057739">
    <property type="entry name" value="Glyco_hydro_29_N"/>
</dbReference>
<dbReference type="GO" id="GO:0004560">
    <property type="term" value="F:alpha-L-fucosidase activity"/>
    <property type="evidence" value="ECO:0007669"/>
    <property type="project" value="InterPro"/>
</dbReference>
<dbReference type="SUPFAM" id="SSF51445">
    <property type="entry name" value="(Trans)glycosidases"/>
    <property type="match status" value="1"/>
</dbReference>
<feature type="signal peptide" evidence="8">
    <location>
        <begin position="1"/>
        <end position="25"/>
    </location>
</feature>
<dbReference type="SMR" id="A0A7X2TDZ8"/>
<dbReference type="Gene3D" id="2.60.120.260">
    <property type="entry name" value="Galactose-binding domain-like"/>
    <property type="match status" value="2"/>
</dbReference>
<dbReference type="InterPro" id="IPR038081">
    <property type="entry name" value="CalX-like_sf"/>
</dbReference>
<dbReference type="InterPro" id="IPR003644">
    <property type="entry name" value="Calx_beta"/>
</dbReference>
<dbReference type="SUPFAM" id="SSF49785">
    <property type="entry name" value="Galactose-binding domain-like"/>
    <property type="match status" value="1"/>
</dbReference>
<feature type="domain" description="F5/8 type C" evidence="9">
    <location>
        <begin position="428"/>
        <end position="518"/>
    </location>
</feature>
<keyword evidence="7" id="KW-0326">Glycosidase</keyword>
<evidence type="ECO:0000256" key="6">
    <source>
        <dbReference type="ARBA" id="ARBA00022837"/>
    </source>
</evidence>
<dbReference type="InterPro" id="IPR000933">
    <property type="entry name" value="Glyco_hydro_29"/>
</dbReference>
<keyword evidence="4" id="KW-0677">Repeat</keyword>
<dbReference type="Proteomes" id="UP000429958">
    <property type="component" value="Unassembled WGS sequence"/>
</dbReference>
<evidence type="ECO:0000256" key="4">
    <source>
        <dbReference type="ARBA" id="ARBA00022737"/>
    </source>
</evidence>
<dbReference type="SMART" id="SM00812">
    <property type="entry name" value="Alpha_L_fucos"/>
    <property type="match status" value="1"/>
</dbReference>
<evidence type="ECO:0000256" key="2">
    <source>
        <dbReference type="ARBA" id="ARBA00012662"/>
    </source>
</evidence>
<dbReference type="GO" id="GO:0016020">
    <property type="term" value="C:membrane"/>
    <property type="evidence" value="ECO:0007669"/>
    <property type="project" value="InterPro"/>
</dbReference>
<organism evidence="10 11">
    <name type="scientific">Clostridium porci</name>
    <dbReference type="NCBI Taxonomy" id="2605778"/>
    <lineage>
        <taxon>Bacteria</taxon>
        <taxon>Bacillati</taxon>
        <taxon>Bacillota</taxon>
        <taxon>Clostridia</taxon>
        <taxon>Eubacteriales</taxon>
        <taxon>Clostridiaceae</taxon>
        <taxon>Clostridium</taxon>
    </lineage>
</organism>
<protein>
    <recommendedName>
        <fullName evidence="2">alpha-L-fucosidase</fullName>
        <ecNumber evidence="2">3.2.1.51</ecNumber>
    </recommendedName>
</protein>
<dbReference type="PANTHER" id="PTHR10030">
    <property type="entry name" value="ALPHA-L-FUCOSIDASE"/>
    <property type="match status" value="1"/>
</dbReference>
<evidence type="ECO:0000313" key="11">
    <source>
        <dbReference type="Proteomes" id="UP000429958"/>
    </source>
</evidence>
<dbReference type="EC" id="3.2.1.51" evidence="2"/>
<dbReference type="InterPro" id="IPR000421">
    <property type="entry name" value="FA58C"/>
</dbReference>
<evidence type="ECO:0000256" key="5">
    <source>
        <dbReference type="ARBA" id="ARBA00022801"/>
    </source>
</evidence>
<reference evidence="10 11" key="1">
    <citation type="submission" date="2019-08" db="EMBL/GenBank/DDBJ databases">
        <title>In-depth cultivation of the pig gut microbiome towards novel bacterial diversity and tailored functional studies.</title>
        <authorList>
            <person name="Wylensek D."/>
            <person name="Hitch T.C.A."/>
            <person name="Clavel T."/>
        </authorList>
    </citation>
    <scope>NUCLEOTIDE SEQUENCE [LARGE SCALE GENOMIC DNA]</scope>
    <source>
        <strain evidence="10 11">WCA-389-WT-23D1</strain>
    </source>
</reference>
<proteinExistence type="inferred from homology"/>
<feature type="chain" id="PRO_5039453557" description="alpha-L-fucosidase" evidence="8">
    <location>
        <begin position="26"/>
        <end position="824"/>
    </location>
</feature>
<keyword evidence="3 8" id="KW-0732">Signal</keyword>
<evidence type="ECO:0000259" key="9">
    <source>
        <dbReference type="PROSITE" id="PS50022"/>
    </source>
</evidence>
<name>A0A7X2TDZ8_9CLOT</name>
<dbReference type="GO" id="GO:0005764">
    <property type="term" value="C:lysosome"/>
    <property type="evidence" value="ECO:0007669"/>
    <property type="project" value="TreeGrafter"/>
</dbReference>
<dbReference type="Pfam" id="PF01120">
    <property type="entry name" value="Alpha_L_fucos"/>
    <property type="match status" value="1"/>
</dbReference>
<gene>
    <name evidence="10" type="ORF">FYJ39_14100</name>
</gene>
<dbReference type="Pfam" id="PF00754">
    <property type="entry name" value="F5_F8_type_C"/>
    <property type="match status" value="1"/>
</dbReference>
<evidence type="ECO:0000313" key="10">
    <source>
        <dbReference type="EMBL" id="MSS37673.1"/>
    </source>
</evidence>
<dbReference type="Gene3D" id="2.60.40.2030">
    <property type="match status" value="1"/>
</dbReference>
<dbReference type="GO" id="GO:0016139">
    <property type="term" value="P:glycoside catabolic process"/>
    <property type="evidence" value="ECO:0007669"/>
    <property type="project" value="TreeGrafter"/>
</dbReference>
<dbReference type="PROSITE" id="PS50022">
    <property type="entry name" value="FA58C_3"/>
    <property type="match status" value="1"/>
</dbReference>
<evidence type="ECO:0000256" key="1">
    <source>
        <dbReference type="ARBA" id="ARBA00007951"/>
    </source>
</evidence>
<evidence type="ECO:0000256" key="7">
    <source>
        <dbReference type="ARBA" id="ARBA00023295"/>
    </source>
</evidence>
<dbReference type="InterPro" id="IPR008979">
    <property type="entry name" value="Galactose-bd-like_sf"/>
</dbReference>
<dbReference type="EMBL" id="VUMD01000013">
    <property type="protein sequence ID" value="MSS37673.1"/>
    <property type="molecule type" value="Genomic_DNA"/>
</dbReference>
<dbReference type="PANTHER" id="PTHR10030:SF37">
    <property type="entry name" value="ALPHA-L-FUCOSIDASE-RELATED"/>
    <property type="match status" value="1"/>
</dbReference>
<dbReference type="AlphaFoldDB" id="A0A7X2TDZ8"/>
<dbReference type="SUPFAM" id="SSF141072">
    <property type="entry name" value="CalX-like"/>
    <property type="match status" value="1"/>
</dbReference>
<dbReference type="InterPro" id="IPR017853">
    <property type="entry name" value="GH"/>
</dbReference>
<sequence>MYEKYLNKKRLILLLTGVITASAFSGTGSMAQVSDEGVSWLSDMELSQGEGAPPQADTVLPDDNQYKYQKDELAAFCHFGPNTFNEVEWGEAYGDKSPNEIFRLKDSFDAKTLVQTLKEAGFKKLIVTAKHHDGFCIWASDSTTYDVAATDYKNGNGDVLAEISAACTEANMDMGLYLSPWDIHDSSYGYKDQNGNVLVKTVERNGTKENVPIDGLNWEQVRERDAKDYNEFYNTQLTEILSNDKYGNNGKFVEVWMDGAKGSGSNYQEYDFKKWFETIQKYEGKGVGGRTANCMLFGADSYTTVRWIGNEKGYAAKNTWAKSTADPNGSGKNNAGTINSYNQDGFTVGSETGNQWTVPEADARITSGWFWGNNKKTPKTVKELGDMYFNSVGNNATLLLNIPPNDKGKVEPAILERVTEFGENVKNTFKTNLAKDEAASIKASSVRGNVRQFKPGNVIDGRDDTYWTTPDGTREGSLLIDLGAEKTFDVVSVEEAIQFGQRINSYRVEYRKGTRGPWMLMDSGQTIGAKRLCRSDVLKARQIKITVSTPEGKVPVLSEVGVYKATREFEKETVVTAGMDFIDITDELETDKADAIGFQVQSGTWTQEYGSNFAGGTSKWANPSAKLTLKFHGSKVYLLGTLDPGHGKAEIQIDGKAPVTVNTRSEKRKTGQRWFESGDLEDGNHTLTLTVKDGPIGIDGAMVINNGGKGMIGLEQSSYTMNEDETRDVKIIRVGGTTGKVTAKLEPNPGNAVQGSYNTELITKVVLEDGESEATAQVQTKRNTDKTGNEWFTVELTEPSEDLILGLNQTAKITIKDMESGGGE</sequence>
<comment type="similarity">
    <text evidence="1">Belongs to the glycosyl hydrolase 29 family.</text>
</comment>
<comment type="caution">
    <text evidence="10">The sequence shown here is derived from an EMBL/GenBank/DDBJ whole genome shotgun (WGS) entry which is preliminary data.</text>
</comment>
<keyword evidence="11" id="KW-1185">Reference proteome</keyword>
<evidence type="ECO:0000256" key="3">
    <source>
        <dbReference type="ARBA" id="ARBA00022729"/>
    </source>
</evidence>
<dbReference type="Pfam" id="PF03160">
    <property type="entry name" value="Calx-beta"/>
    <property type="match status" value="1"/>
</dbReference>
<keyword evidence="6" id="KW-0106">Calcium</keyword>
<dbReference type="Gene3D" id="3.20.20.80">
    <property type="entry name" value="Glycosidases"/>
    <property type="match status" value="1"/>
</dbReference>
<dbReference type="GO" id="GO:0007154">
    <property type="term" value="P:cell communication"/>
    <property type="evidence" value="ECO:0007669"/>
    <property type="project" value="InterPro"/>
</dbReference>